<dbReference type="Pfam" id="PF00675">
    <property type="entry name" value="Peptidase_M16"/>
    <property type="match status" value="1"/>
</dbReference>
<evidence type="ECO:0000313" key="4">
    <source>
        <dbReference type="EMBL" id="QJR34954.1"/>
    </source>
</evidence>
<dbReference type="KEGG" id="ggr:HKW67_05220"/>
<dbReference type="GO" id="GO:0046872">
    <property type="term" value="F:metal ion binding"/>
    <property type="evidence" value="ECO:0007669"/>
    <property type="project" value="InterPro"/>
</dbReference>
<dbReference type="Gene3D" id="3.30.830.10">
    <property type="entry name" value="Metalloenzyme, LuxS/M16 peptidase-like"/>
    <property type="match status" value="2"/>
</dbReference>
<dbReference type="InterPro" id="IPR011765">
    <property type="entry name" value="Pept_M16_N"/>
</dbReference>
<protein>
    <submittedName>
        <fullName evidence="4">Insulinase family protein</fullName>
    </submittedName>
</protein>
<proteinExistence type="inferred from homology"/>
<reference evidence="4 5" key="1">
    <citation type="submission" date="2020-05" db="EMBL/GenBank/DDBJ databases">
        <title>Complete genome sequence of Gemmatimonas greenlandica TET16.</title>
        <authorList>
            <person name="Zeng Y."/>
        </authorList>
    </citation>
    <scope>NUCLEOTIDE SEQUENCE [LARGE SCALE GENOMIC DNA]</scope>
    <source>
        <strain evidence="4 5">TET16</strain>
    </source>
</reference>
<dbReference type="RefSeq" id="WP_171224382.1">
    <property type="nucleotide sequence ID" value="NZ_CP053085.1"/>
</dbReference>
<dbReference type="SUPFAM" id="SSF63411">
    <property type="entry name" value="LuxS/MPP-like metallohydrolase"/>
    <property type="match status" value="2"/>
</dbReference>
<dbReference type="Pfam" id="PF05193">
    <property type="entry name" value="Peptidase_M16_C"/>
    <property type="match status" value="1"/>
</dbReference>
<gene>
    <name evidence="4" type="ORF">HKW67_05220</name>
</gene>
<sequence length="444" mass="48062">MKTAAIVVVAAVDGAVVVVAIGANTSGAQAPTLHRTDLPNGLTVLSESVPGARSVAFGAWVRAATLHERPEQMGVSHLLEHMVFKGTRTRSAQQIALALETLGGSLDAYTEREHTSYQARVLDEHLPEAASVIGELIFEPLLRQADLALERKVILEEISMVDDTPDDIIFDVHNRAVWGDHPHGFPILGTRATVKALSVADLHDLHERAYHPGRLVVAASGRVEHDQLLDVLQSTGWSTRERGDMTPFPLDPVEAAGPHAEHVSRKDIAQTHIVLGGQSIAFGDSRRYAFALLDMLIGGGMSSRLFQKVREELGLAYSVQTFSSSYADTGAHGVYLASAPETAQEALDAVRDVLRDVAANGLSEADLAAGKRQLRGQLVLSMEGVSSRMYRAALTALYGEPYRSIDELKALVDAIDLEQVRDVAREFFDPDRQILVSLGPKAVR</sequence>
<dbReference type="PANTHER" id="PTHR11851:SF49">
    <property type="entry name" value="MITOCHONDRIAL-PROCESSING PEPTIDASE SUBUNIT ALPHA"/>
    <property type="match status" value="1"/>
</dbReference>
<accession>A0A6M4IIM6</accession>
<feature type="domain" description="Peptidase M16 C-terminal" evidence="3">
    <location>
        <begin position="197"/>
        <end position="374"/>
    </location>
</feature>
<dbReference type="PANTHER" id="PTHR11851">
    <property type="entry name" value="METALLOPROTEASE"/>
    <property type="match status" value="1"/>
</dbReference>
<comment type="similarity">
    <text evidence="1">Belongs to the peptidase M16 family.</text>
</comment>
<dbReference type="InterPro" id="IPR007863">
    <property type="entry name" value="Peptidase_M16_C"/>
</dbReference>
<dbReference type="EMBL" id="CP053085">
    <property type="protein sequence ID" value="QJR34954.1"/>
    <property type="molecule type" value="Genomic_DNA"/>
</dbReference>
<keyword evidence="5" id="KW-1185">Reference proteome</keyword>
<dbReference type="Proteomes" id="UP000500938">
    <property type="component" value="Chromosome"/>
</dbReference>
<dbReference type="InterPro" id="IPR011249">
    <property type="entry name" value="Metalloenz_LuxS/M16"/>
</dbReference>
<evidence type="ECO:0000259" key="2">
    <source>
        <dbReference type="Pfam" id="PF00675"/>
    </source>
</evidence>
<evidence type="ECO:0000259" key="3">
    <source>
        <dbReference type="Pfam" id="PF05193"/>
    </source>
</evidence>
<evidence type="ECO:0000256" key="1">
    <source>
        <dbReference type="ARBA" id="ARBA00007261"/>
    </source>
</evidence>
<evidence type="ECO:0000313" key="5">
    <source>
        <dbReference type="Proteomes" id="UP000500938"/>
    </source>
</evidence>
<dbReference type="AlphaFoldDB" id="A0A6M4IIM6"/>
<feature type="domain" description="Peptidase M16 N-terminal" evidence="2">
    <location>
        <begin position="44"/>
        <end position="190"/>
    </location>
</feature>
<organism evidence="4 5">
    <name type="scientific">Gemmatimonas groenlandica</name>
    <dbReference type="NCBI Taxonomy" id="2732249"/>
    <lineage>
        <taxon>Bacteria</taxon>
        <taxon>Pseudomonadati</taxon>
        <taxon>Gemmatimonadota</taxon>
        <taxon>Gemmatimonadia</taxon>
        <taxon>Gemmatimonadales</taxon>
        <taxon>Gemmatimonadaceae</taxon>
        <taxon>Gemmatimonas</taxon>
    </lineage>
</organism>
<dbReference type="InterPro" id="IPR050361">
    <property type="entry name" value="MPP/UQCRC_Complex"/>
</dbReference>
<name>A0A6M4IIM6_9BACT</name>